<reference evidence="12" key="1">
    <citation type="submission" date="2014-09" db="EMBL/GenBank/DDBJ databases">
        <title>Draft genome sequence of an oleaginous Mucoromycotina fungus Mucor ambiguus NBRC6742.</title>
        <authorList>
            <person name="Takeda I."/>
            <person name="Yamane N."/>
            <person name="Morita T."/>
            <person name="Tamano K."/>
            <person name="Machida M."/>
            <person name="Baker S."/>
            <person name="Koike H."/>
        </authorList>
    </citation>
    <scope>NUCLEOTIDE SEQUENCE</scope>
    <source>
        <strain evidence="12">NBRC 6742</strain>
    </source>
</reference>
<dbReference type="PANTHER" id="PTHR24089">
    <property type="entry name" value="SOLUTE CARRIER FAMILY 25"/>
    <property type="match status" value="1"/>
</dbReference>
<evidence type="ECO:0000256" key="2">
    <source>
        <dbReference type="ARBA" id="ARBA00022448"/>
    </source>
</evidence>
<keyword evidence="13" id="KW-1185">Reference proteome</keyword>
<name>A0A0C9MQ14_9FUNG</name>
<dbReference type="Proteomes" id="UP000053815">
    <property type="component" value="Unassembled WGS sequence"/>
</dbReference>
<dbReference type="AlphaFoldDB" id="A0A0C9MQ14"/>
<feature type="transmembrane region" description="Helical" evidence="11">
    <location>
        <begin position="301"/>
        <end position="323"/>
    </location>
</feature>
<dbReference type="STRING" id="91626.A0A0C9MQ14"/>
<evidence type="ECO:0000256" key="6">
    <source>
        <dbReference type="ARBA" id="ARBA00023128"/>
    </source>
</evidence>
<comment type="subcellular location">
    <subcellularLocation>
        <location evidence="1">Mitochondrion membrane</location>
        <topology evidence="1">Multi-pass membrane protein</topology>
    </subcellularLocation>
</comment>
<evidence type="ECO:0000256" key="7">
    <source>
        <dbReference type="ARBA" id="ARBA00023136"/>
    </source>
</evidence>
<evidence type="ECO:0000313" key="13">
    <source>
        <dbReference type="Proteomes" id="UP000053815"/>
    </source>
</evidence>
<keyword evidence="4" id="KW-0677">Repeat</keyword>
<protein>
    <submittedName>
        <fullName evidence="12">Mitochondrial carrier protein LEU5</fullName>
    </submittedName>
</protein>
<gene>
    <name evidence="12" type="ORF">MAM1_0273c09069</name>
</gene>
<feature type="region of interest" description="Disordered" evidence="10">
    <location>
        <begin position="474"/>
        <end position="508"/>
    </location>
</feature>
<keyword evidence="5 11" id="KW-1133">Transmembrane helix</keyword>
<sequence length="530" mass="59141">MKPKRNEQSLDYVVKSGLAGGVAGCVGKTVIAPLDRVKILFQARNPVFEKYSGRFTGVFEAGRDIFKREGTMGLFQGHSVTLLRIFPYAAIKFVAFEQIRAILMPTPETRNSSTRQFIAGSLAGVTSVMFTYPLDLVRVRMAYEVRDKGAKRPGLAEVCKMIYKEPAQRIHLFNFYRGFLPTVAGMTPYAGVSFWFYHIITRFCRHHPMATPYTREPIIAFDEFAEDLTFDQQRVMEKPPLKTWAELLCGGLAGLVAQTSSYPLEIIRRRMQVGGLLEPNRFVSFKDTVKDIYQAKGFKGFYVGLTIGYIKVIPMVAVSFLTYERMKQVLDIALLKHGPSSVISDVNCSQFTSCGSCIAQEGCGFCGNINSCVSGGWFGALDKSTCGLNDYYYHQCHMSTLPLGIISIVLISVIIIAALIGFSILCCCFCCKCCQGEELEDEDEDRPLLGSKYLRRSSTYYQWNRQPVVASKADDAKNTRKLTSQSSSSVPVDQVGDAASPKSSTIAENWEDRRTALLKKYAREPTSTNE</sequence>
<organism evidence="12">
    <name type="scientific">Mucor ambiguus</name>
    <dbReference type="NCBI Taxonomy" id="91626"/>
    <lineage>
        <taxon>Eukaryota</taxon>
        <taxon>Fungi</taxon>
        <taxon>Fungi incertae sedis</taxon>
        <taxon>Mucoromycota</taxon>
        <taxon>Mucoromycotina</taxon>
        <taxon>Mucoromycetes</taxon>
        <taxon>Mucorales</taxon>
        <taxon>Mucorineae</taxon>
        <taxon>Mucoraceae</taxon>
        <taxon>Mucor</taxon>
    </lineage>
</organism>
<dbReference type="InterPro" id="IPR002067">
    <property type="entry name" value="MCP"/>
</dbReference>
<dbReference type="Pfam" id="PF00153">
    <property type="entry name" value="Mito_carr"/>
    <property type="match status" value="3"/>
</dbReference>
<feature type="repeat" description="Solcar" evidence="8">
    <location>
        <begin position="11"/>
        <end position="102"/>
    </location>
</feature>
<dbReference type="PRINTS" id="PR00926">
    <property type="entry name" value="MITOCARRIER"/>
</dbReference>
<evidence type="ECO:0000256" key="4">
    <source>
        <dbReference type="ARBA" id="ARBA00022737"/>
    </source>
</evidence>
<evidence type="ECO:0000256" key="3">
    <source>
        <dbReference type="ARBA" id="ARBA00022692"/>
    </source>
</evidence>
<dbReference type="InterPro" id="IPR018108">
    <property type="entry name" value="MCP_transmembrane"/>
</dbReference>
<dbReference type="GO" id="GO:0031966">
    <property type="term" value="C:mitochondrial membrane"/>
    <property type="evidence" value="ECO:0007669"/>
    <property type="project" value="UniProtKB-SubCell"/>
</dbReference>
<evidence type="ECO:0000256" key="8">
    <source>
        <dbReference type="PROSITE-ProRule" id="PRU00282"/>
    </source>
</evidence>
<keyword evidence="2 9" id="KW-0813">Transport</keyword>
<dbReference type="OrthoDB" id="270584at2759"/>
<keyword evidence="3 8" id="KW-0812">Transmembrane</keyword>
<keyword evidence="7 8" id="KW-0472">Membrane</keyword>
<proteinExistence type="inferred from homology"/>
<dbReference type="InterPro" id="IPR023395">
    <property type="entry name" value="MCP_dom_sf"/>
</dbReference>
<dbReference type="Gene3D" id="1.50.40.10">
    <property type="entry name" value="Mitochondrial carrier domain"/>
    <property type="match status" value="1"/>
</dbReference>
<accession>A0A0C9MQ14</accession>
<feature type="repeat" description="Solcar" evidence="8">
    <location>
        <begin position="111"/>
        <end position="203"/>
    </location>
</feature>
<feature type="transmembrane region" description="Helical" evidence="11">
    <location>
        <begin position="401"/>
        <end position="425"/>
    </location>
</feature>
<feature type="repeat" description="Solcar" evidence="8">
    <location>
        <begin position="245"/>
        <end position="329"/>
    </location>
</feature>
<evidence type="ECO:0000256" key="11">
    <source>
        <dbReference type="SAM" id="Phobius"/>
    </source>
</evidence>
<evidence type="ECO:0000256" key="5">
    <source>
        <dbReference type="ARBA" id="ARBA00022989"/>
    </source>
</evidence>
<comment type="similarity">
    <text evidence="9">Belongs to the mitochondrial carrier (TC 2.A.29) family.</text>
</comment>
<keyword evidence="6" id="KW-0496">Mitochondrion</keyword>
<evidence type="ECO:0000313" key="12">
    <source>
        <dbReference type="EMBL" id="GAN09539.1"/>
    </source>
</evidence>
<dbReference type="SUPFAM" id="SSF103506">
    <property type="entry name" value="Mitochondrial carrier"/>
    <property type="match status" value="1"/>
</dbReference>
<dbReference type="PROSITE" id="PS50920">
    <property type="entry name" value="SOLCAR"/>
    <property type="match status" value="3"/>
</dbReference>
<dbReference type="EMBL" id="DF836562">
    <property type="protein sequence ID" value="GAN09539.1"/>
    <property type="molecule type" value="Genomic_DNA"/>
</dbReference>
<evidence type="ECO:0000256" key="1">
    <source>
        <dbReference type="ARBA" id="ARBA00004225"/>
    </source>
</evidence>
<dbReference type="GO" id="GO:0055085">
    <property type="term" value="P:transmembrane transport"/>
    <property type="evidence" value="ECO:0007669"/>
    <property type="project" value="InterPro"/>
</dbReference>
<evidence type="ECO:0000256" key="10">
    <source>
        <dbReference type="SAM" id="MobiDB-lite"/>
    </source>
</evidence>
<evidence type="ECO:0000256" key="9">
    <source>
        <dbReference type="RuleBase" id="RU000488"/>
    </source>
</evidence>